<evidence type="ECO:0000256" key="6">
    <source>
        <dbReference type="ARBA" id="ARBA00022927"/>
    </source>
</evidence>
<evidence type="ECO:0000313" key="11">
    <source>
        <dbReference type="Proteomes" id="UP000659654"/>
    </source>
</evidence>
<evidence type="ECO:0000256" key="7">
    <source>
        <dbReference type="ARBA" id="ARBA00023242"/>
    </source>
</evidence>
<dbReference type="GO" id="GO:0005634">
    <property type="term" value="C:nucleus"/>
    <property type="evidence" value="ECO:0007669"/>
    <property type="project" value="UniProtKB-SubCell"/>
</dbReference>
<evidence type="ECO:0000256" key="2">
    <source>
        <dbReference type="ARBA" id="ARBA00004496"/>
    </source>
</evidence>
<evidence type="ECO:0000256" key="5">
    <source>
        <dbReference type="ARBA" id="ARBA00022737"/>
    </source>
</evidence>
<feature type="domain" description="IPO4/5-like TPR repeats" evidence="9">
    <location>
        <begin position="97"/>
        <end position="257"/>
    </location>
</feature>
<keyword evidence="4" id="KW-0963">Cytoplasm</keyword>
<dbReference type="InterPro" id="IPR041653">
    <property type="entry name" value="Importin_rep_4"/>
</dbReference>
<accession>A0A7I8XAY2</accession>
<keyword evidence="6" id="KW-0653">Protein transport</keyword>
<dbReference type="Pfam" id="PF25780">
    <property type="entry name" value="TPR_IPO5"/>
    <property type="match status" value="1"/>
</dbReference>
<comment type="subcellular location">
    <subcellularLocation>
        <location evidence="2">Cytoplasm</location>
    </subcellularLocation>
    <subcellularLocation>
        <location evidence="1">Nucleus</location>
    </subcellularLocation>
</comment>
<dbReference type="GO" id="GO:0006606">
    <property type="term" value="P:protein import into nucleus"/>
    <property type="evidence" value="ECO:0007669"/>
    <property type="project" value="InterPro"/>
</dbReference>
<dbReference type="Proteomes" id="UP000659654">
    <property type="component" value="Unassembled WGS sequence"/>
</dbReference>
<comment type="caution">
    <text evidence="10">The sequence shown here is derived from an EMBL/GenBank/DDBJ whole genome shotgun (WGS) entry which is preliminary data.</text>
</comment>
<dbReference type="EMBL" id="CAJFCV020000006">
    <property type="protein sequence ID" value="CAG9132207.1"/>
    <property type="molecule type" value="Genomic_DNA"/>
</dbReference>
<feature type="coiled-coil region" evidence="8">
    <location>
        <begin position="760"/>
        <end position="798"/>
    </location>
</feature>
<keyword evidence="7" id="KW-0539">Nucleus</keyword>
<gene>
    <name evidence="10" type="ORF">BXYJ_LOCUS15764</name>
</gene>
<evidence type="ECO:0000256" key="4">
    <source>
        <dbReference type="ARBA" id="ARBA00022490"/>
    </source>
</evidence>
<dbReference type="SMR" id="A0A7I8XAY2"/>
<name>A0A7I8XAY2_BURXY</name>
<evidence type="ECO:0000313" key="10">
    <source>
        <dbReference type="EMBL" id="CAD5235673.1"/>
    </source>
</evidence>
<dbReference type="Pfam" id="PF13513">
    <property type="entry name" value="HEAT_EZ"/>
    <property type="match status" value="1"/>
</dbReference>
<dbReference type="GO" id="GO:0005737">
    <property type="term" value="C:cytoplasm"/>
    <property type="evidence" value="ECO:0007669"/>
    <property type="project" value="UniProtKB-SubCell"/>
</dbReference>
<dbReference type="OrthoDB" id="543373at2759"/>
<dbReference type="InterPro" id="IPR040122">
    <property type="entry name" value="Importin_beta"/>
</dbReference>
<keyword evidence="8" id="KW-0175">Coiled coil</keyword>
<organism evidence="10 11">
    <name type="scientific">Bursaphelenchus xylophilus</name>
    <name type="common">Pinewood nematode worm</name>
    <name type="synonym">Aphelenchoides xylophilus</name>
    <dbReference type="NCBI Taxonomy" id="6326"/>
    <lineage>
        <taxon>Eukaryota</taxon>
        <taxon>Metazoa</taxon>
        <taxon>Ecdysozoa</taxon>
        <taxon>Nematoda</taxon>
        <taxon>Chromadorea</taxon>
        <taxon>Rhabditida</taxon>
        <taxon>Tylenchina</taxon>
        <taxon>Tylenchomorpha</taxon>
        <taxon>Aphelenchoidea</taxon>
        <taxon>Aphelenchoididae</taxon>
        <taxon>Bursaphelenchus</taxon>
    </lineage>
</organism>
<dbReference type="Pfam" id="PF18808">
    <property type="entry name" value="Importin_rep_4"/>
    <property type="match status" value="1"/>
</dbReference>
<dbReference type="InterPro" id="IPR016024">
    <property type="entry name" value="ARM-type_fold"/>
</dbReference>
<dbReference type="Pfam" id="PF18829">
    <property type="entry name" value="Importin_rep_6"/>
    <property type="match status" value="1"/>
</dbReference>
<evidence type="ECO:0000256" key="1">
    <source>
        <dbReference type="ARBA" id="ARBA00004123"/>
    </source>
</evidence>
<dbReference type="AlphaFoldDB" id="A0A7I8XAY2"/>
<dbReference type="PANTHER" id="PTHR10527">
    <property type="entry name" value="IMPORTIN BETA"/>
    <property type="match status" value="1"/>
</dbReference>
<dbReference type="InterPro" id="IPR057672">
    <property type="entry name" value="TPR_IPO4/5"/>
</dbReference>
<keyword evidence="11" id="KW-1185">Reference proteome</keyword>
<dbReference type="EMBL" id="CAJFDI010000006">
    <property type="protein sequence ID" value="CAD5235673.1"/>
    <property type="molecule type" value="Genomic_DNA"/>
</dbReference>
<proteinExistence type="predicted"/>
<keyword evidence="5" id="KW-0677">Repeat</keyword>
<evidence type="ECO:0000256" key="8">
    <source>
        <dbReference type="SAM" id="Coils"/>
    </source>
</evidence>
<sequence>MADPAFQKIVANLLGSQNELRLGAEKVYDQIPVDVRCKELWKLYQDTNLDVERRSFGLVLLRQLLSSHHDELWRLLGEDGKQKFFENTTQYLLNEPDSTLRKKLADVTAELAQTTLDHDTGKQEWSGAIQLLEYCVASNSEELFEVGMNLIEDVPNILGVDQDQYLEGISKLFHLSFASSSLSVKLSAVRAYAAFLAENADDEDIVQAFSDLIPSVIEVCQQVVASDEEDDSSFQCLGDLISAIPKQITPHLDGISELCLGTIKSEGRDESLKHSALEVMVCLCESTPTALEQKDANILTVLVQECLKMMTDISYDITDWMEAEDSDDDEDEENYIVGELSLTRICASVGGVVQPILEAISEMVKQADWRFRFAAFMALAAIGEDCKHDLEPIIPKIIDELVLPCSQDSHPRVRVAVCRCLNQMATDFAPTLHMKSHSRILPILLGYLDDLSSPRIVANSAAALENFVDNSPKKVMAVYLSLIMEKLELVLQHTFKNSLENGKNSLLEQVISTIGVVAENAGKSFSQYYARTTEPLKFIIANANNEEAKSLRSQALDTFTTILLAADPGKVKNDAKDLMNALITPTSNIELSDIMNHSARLSKLLKEEFSPYLQQLMPQVITAASFDTRAVQHPEQEDHSDSYQNLLSAFEFIAEMAKQIQAGFAPYVEHVLEILLRRMDIREENSVKMYASDCLPALLCAVKELDMEKMVFERVFTALMKSIEEESNLEVLAFKLNALAELILESGARNFTESEITSIFKTLQSELEAHEERVTELAEDSDNDEDEMEEEYEEMSAIVIKISDIIHALFSTFGEKIVPFFGQMAEKFAALMGKEGSFRDRQCGTCIFADMLEFAGEQAIVQFEEFYLEKLIKNAGDEFPEVRQAANYAIGILAMKGGPQYAQFCAQALEILAQAINLPDARETEDALAATENAVSAVAKILKFNSTAIDANSVIPAFIGWLPIWQDDDEIPYVYSYFCDLVEANNPAVLGANNENLPSVFEIILETFENGAFCSEEQEEELINVKNRLINIVKTLKENEQVFNQVLAAIPLTEEKKLALQEILA</sequence>
<protein>
    <submittedName>
        <fullName evidence="10">(pine wood nematode) hypothetical protein</fullName>
    </submittedName>
</protein>
<dbReference type="Proteomes" id="UP000582659">
    <property type="component" value="Unassembled WGS sequence"/>
</dbReference>
<evidence type="ECO:0000259" key="9">
    <source>
        <dbReference type="Pfam" id="PF25780"/>
    </source>
</evidence>
<dbReference type="InterPro" id="IPR041389">
    <property type="entry name" value="Importin_rep_6"/>
</dbReference>
<dbReference type="InterPro" id="IPR011989">
    <property type="entry name" value="ARM-like"/>
</dbReference>
<dbReference type="Gene3D" id="1.25.10.10">
    <property type="entry name" value="Leucine-rich Repeat Variant"/>
    <property type="match status" value="1"/>
</dbReference>
<keyword evidence="3" id="KW-0813">Transport</keyword>
<evidence type="ECO:0000256" key="3">
    <source>
        <dbReference type="ARBA" id="ARBA00022448"/>
    </source>
</evidence>
<dbReference type="SUPFAM" id="SSF48371">
    <property type="entry name" value="ARM repeat"/>
    <property type="match status" value="2"/>
</dbReference>
<reference evidence="10" key="1">
    <citation type="submission" date="2020-09" db="EMBL/GenBank/DDBJ databases">
        <authorList>
            <person name="Kikuchi T."/>
        </authorList>
    </citation>
    <scope>NUCLEOTIDE SEQUENCE</scope>
    <source>
        <strain evidence="10">Ka4C1</strain>
    </source>
</reference>